<gene>
    <name evidence="1" type="ORF">BST23_07710</name>
</gene>
<dbReference type="RefSeq" id="WP_046752589.1">
    <property type="nucleotide sequence ID" value="NZ_JBCGVB010000004.1"/>
</dbReference>
<evidence type="ECO:0000313" key="2">
    <source>
        <dbReference type="Proteomes" id="UP000192772"/>
    </source>
</evidence>
<dbReference type="SUPFAM" id="SSF159238">
    <property type="entry name" value="SO1590-like"/>
    <property type="match status" value="1"/>
</dbReference>
<dbReference type="Pfam" id="PF11528">
    <property type="entry name" value="DUF3224"/>
    <property type="match status" value="1"/>
</dbReference>
<comment type="caution">
    <text evidence="1">The sequence shown here is derived from an EMBL/GenBank/DDBJ whole genome shotgun (WGS) entry which is preliminary data.</text>
</comment>
<accession>A0A1A0Q2Y3</accession>
<dbReference type="InterPro" id="IPR023159">
    <property type="entry name" value="SO1590-like_sf"/>
</dbReference>
<dbReference type="Proteomes" id="UP000192772">
    <property type="component" value="Unassembled WGS sequence"/>
</dbReference>
<evidence type="ECO:0008006" key="3">
    <source>
        <dbReference type="Google" id="ProtNLM"/>
    </source>
</evidence>
<dbReference type="AlphaFoldDB" id="A0A0M2ZEP4"/>
<evidence type="ECO:0000313" key="1">
    <source>
        <dbReference type="EMBL" id="ORA67230.1"/>
    </source>
</evidence>
<dbReference type="InterPro" id="IPR021607">
    <property type="entry name" value="DUF3224"/>
</dbReference>
<protein>
    <recommendedName>
        <fullName evidence="3">DUF3224 domain-containing protein</fullName>
    </recommendedName>
</protein>
<reference evidence="1 2" key="1">
    <citation type="submission" date="2017-02" db="EMBL/GenBank/DDBJ databases">
        <title>The new phylogeny of genus Mycobacterium.</title>
        <authorList>
            <person name="Tortoli E."/>
            <person name="Trovato A."/>
            <person name="Cirillo D.M."/>
        </authorList>
    </citation>
    <scope>NUCLEOTIDE SEQUENCE [LARGE SCALE GENOMIC DNA]</scope>
    <source>
        <strain evidence="1 2">FI-09383</strain>
    </source>
</reference>
<dbReference type="OrthoDB" id="69764at2"/>
<sequence length="141" mass="14823">MSRHIEATFEIGSWDETPFEDGDEGTRLTEALVAKRYDGDIKGTSTTKWLLAYAPDKSAIYVGIEHLTGSVGGMTGGLVLLHDGTYRDGVASAELRIASGTGELANAAGTGSFRADPSGSITLDLDGLDTALAEGSRESRR</sequence>
<accession>A0A0M2ZEP4</accession>
<dbReference type="STRING" id="81858.BST23_07710"/>
<name>A0A0M2ZEP4_9MYCO</name>
<proteinExistence type="predicted"/>
<dbReference type="EMBL" id="MVHP01000006">
    <property type="protein sequence ID" value="ORA67230.1"/>
    <property type="molecule type" value="Genomic_DNA"/>
</dbReference>
<organism evidence="1 2">
    <name type="scientific">Mycolicibacterium elephantis</name>
    <dbReference type="NCBI Taxonomy" id="81858"/>
    <lineage>
        <taxon>Bacteria</taxon>
        <taxon>Bacillati</taxon>
        <taxon>Actinomycetota</taxon>
        <taxon>Actinomycetes</taxon>
        <taxon>Mycobacteriales</taxon>
        <taxon>Mycobacteriaceae</taxon>
        <taxon>Mycolicibacterium</taxon>
    </lineage>
</organism>
<dbReference type="Gene3D" id="2.40.350.10">
    <property type="entry name" value="SO1590-like"/>
    <property type="match status" value="1"/>
</dbReference>